<gene>
    <name evidence="2" type="ORF">ACFFRI_14995</name>
</gene>
<organism evidence="2 3">
    <name type="scientific">Nocardioides plantarum</name>
    <dbReference type="NCBI Taxonomy" id="29299"/>
    <lineage>
        <taxon>Bacteria</taxon>
        <taxon>Bacillati</taxon>
        <taxon>Actinomycetota</taxon>
        <taxon>Actinomycetes</taxon>
        <taxon>Propionibacteriales</taxon>
        <taxon>Nocardioidaceae</taxon>
        <taxon>Nocardioides</taxon>
    </lineage>
</organism>
<evidence type="ECO:0000259" key="1">
    <source>
        <dbReference type="Pfam" id="PF01370"/>
    </source>
</evidence>
<sequence>MRLLVLGGTVFLSREVAAEAVARGHEVVCACRGESGSVPDGAELVRWDRGAGQPVPVDEIGADVDAVVDVARLPSWVRAGVAAYPQAHWVLVSTINVYAETDVVSDRLVEAAHTDEGPEQYGAMKVGCEEAVTAGAASSTLVRPGLIVGPGDPSGRFTYWPERLAEGGEVLAGGDPADVVQVIDVRDLAAWIVTLAERRTPGTFDGVGPAQPVGDLLASIGSADLTWVPSAFLVEHDVEPWSGEKALPLWLPRPEYDGMLARDVRPSLDAGLVVRPLADTARDVLDWLRIEPDAPRTGLTREHERSVLEAWTIAGG</sequence>
<comment type="caution">
    <text evidence="2">The sequence shown here is derived from an EMBL/GenBank/DDBJ whole genome shotgun (WGS) entry which is preliminary data.</text>
</comment>
<evidence type="ECO:0000313" key="3">
    <source>
        <dbReference type="Proteomes" id="UP001589750"/>
    </source>
</evidence>
<accession>A0ABV5KCI7</accession>
<dbReference type="InterPro" id="IPR001509">
    <property type="entry name" value="Epimerase_deHydtase"/>
</dbReference>
<proteinExistence type="predicted"/>
<dbReference type="Proteomes" id="UP001589750">
    <property type="component" value="Unassembled WGS sequence"/>
</dbReference>
<feature type="domain" description="NAD-dependent epimerase/dehydratase" evidence="1">
    <location>
        <begin position="88"/>
        <end position="198"/>
    </location>
</feature>
<keyword evidence="3" id="KW-1185">Reference proteome</keyword>
<dbReference type="InterPro" id="IPR036291">
    <property type="entry name" value="NAD(P)-bd_dom_sf"/>
</dbReference>
<dbReference type="Gene3D" id="3.40.50.720">
    <property type="entry name" value="NAD(P)-binding Rossmann-like Domain"/>
    <property type="match status" value="1"/>
</dbReference>
<dbReference type="SUPFAM" id="SSF51735">
    <property type="entry name" value="NAD(P)-binding Rossmann-fold domains"/>
    <property type="match status" value="1"/>
</dbReference>
<protein>
    <submittedName>
        <fullName evidence="2">NAD-dependent epimerase/dehydratase family protein</fullName>
    </submittedName>
</protein>
<name>A0ABV5KCI7_9ACTN</name>
<dbReference type="RefSeq" id="WP_140009530.1">
    <property type="nucleotide sequence ID" value="NZ_JBHMDG010000018.1"/>
</dbReference>
<dbReference type="Pfam" id="PF01370">
    <property type="entry name" value="Epimerase"/>
    <property type="match status" value="1"/>
</dbReference>
<dbReference type="EMBL" id="JBHMDG010000018">
    <property type="protein sequence ID" value="MFB9314361.1"/>
    <property type="molecule type" value="Genomic_DNA"/>
</dbReference>
<reference evidence="2 3" key="1">
    <citation type="submission" date="2024-09" db="EMBL/GenBank/DDBJ databases">
        <authorList>
            <person name="Sun Q."/>
            <person name="Mori K."/>
        </authorList>
    </citation>
    <scope>NUCLEOTIDE SEQUENCE [LARGE SCALE GENOMIC DNA]</scope>
    <source>
        <strain evidence="2 3">JCM 9626</strain>
    </source>
</reference>
<evidence type="ECO:0000313" key="2">
    <source>
        <dbReference type="EMBL" id="MFB9314361.1"/>
    </source>
</evidence>